<reference evidence="5" key="1">
    <citation type="submission" date="2023-01" db="EMBL/GenBank/DDBJ databases">
        <title>The chitinases involved in constricting ring structure development in the nematode-trapping fungus Drechslerella dactyloides.</title>
        <authorList>
            <person name="Wang R."/>
            <person name="Zhang L."/>
            <person name="Tang P."/>
            <person name="Li S."/>
            <person name="Liang L."/>
        </authorList>
    </citation>
    <scope>NUCLEOTIDE SEQUENCE</scope>
    <source>
        <strain evidence="5">YMF1.00031</strain>
    </source>
</reference>
<feature type="compositionally biased region" description="Low complexity" evidence="3">
    <location>
        <begin position="317"/>
        <end position="335"/>
    </location>
</feature>
<feature type="compositionally biased region" description="Gly residues" evidence="3">
    <location>
        <begin position="118"/>
        <end position="131"/>
    </location>
</feature>
<protein>
    <recommendedName>
        <fullName evidence="4">Zn(2)-C6 fungal-type domain-containing protein</fullName>
    </recommendedName>
</protein>
<dbReference type="PROSITE" id="PS00463">
    <property type="entry name" value="ZN2_CY6_FUNGAL_1"/>
    <property type="match status" value="1"/>
</dbReference>
<feature type="region of interest" description="Disordered" evidence="3">
    <location>
        <begin position="100"/>
        <end position="134"/>
    </location>
</feature>
<dbReference type="GO" id="GO:0003677">
    <property type="term" value="F:DNA binding"/>
    <property type="evidence" value="ECO:0007669"/>
    <property type="project" value="InterPro"/>
</dbReference>
<evidence type="ECO:0000256" key="3">
    <source>
        <dbReference type="SAM" id="MobiDB-lite"/>
    </source>
</evidence>
<dbReference type="SMART" id="SM00066">
    <property type="entry name" value="GAL4"/>
    <property type="match status" value="1"/>
</dbReference>
<dbReference type="EMBL" id="JAQGDS010000003">
    <property type="protein sequence ID" value="KAJ6262253.1"/>
    <property type="molecule type" value="Genomic_DNA"/>
</dbReference>
<proteinExistence type="predicted"/>
<feature type="compositionally biased region" description="Basic and acidic residues" evidence="3">
    <location>
        <begin position="1"/>
        <end position="10"/>
    </location>
</feature>
<feature type="region of interest" description="Disordered" evidence="3">
    <location>
        <begin position="1"/>
        <end position="24"/>
    </location>
</feature>
<dbReference type="CDD" id="cd12148">
    <property type="entry name" value="fungal_TF_MHR"/>
    <property type="match status" value="1"/>
</dbReference>
<keyword evidence="6" id="KW-1185">Reference proteome</keyword>
<evidence type="ECO:0000259" key="4">
    <source>
        <dbReference type="PROSITE" id="PS50048"/>
    </source>
</evidence>
<dbReference type="Proteomes" id="UP001221413">
    <property type="component" value="Unassembled WGS sequence"/>
</dbReference>
<comment type="caution">
    <text evidence="5">The sequence shown here is derived from an EMBL/GenBank/DDBJ whole genome shotgun (WGS) entry which is preliminary data.</text>
</comment>
<dbReference type="SUPFAM" id="SSF57701">
    <property type="entry name" value="Zn2/Cys6 DNA-binding domain"/>
    <property type="match status" value="1"/>
</dbReference>
<evidence type="ECO:0000313" key="5">
    <source>
        <dbReference type="EMBL" id="KAJ6262253.1"/>
    </source>
</evidence>
<dbReference type="CDD" id="cd00067">
    <property type="entry name" value="GAL4"/>
    <property type="match status" value="1"/>
</dbReference>
<dbReference type="AlphaFoldDB" id="A0AAD6NMH0"/>
<sequence>MSGLDSDRIPHQAPPSPLGLEFQEKEGLQAPFSTHTTANSTESWTSQAFALELNLSLLTKIRLPAQSHAEFIAPRYVRSSTMPDFSQPVAIAQYQNLQLHQQPPPPSADVYDEDFDGGPHGYPGSGMGGLPTGLPANGMGYSSLPLRSNSHPGVPTTTTEYLISSQTIPPTTLFPQSAPLAPTQTIPSSLYADDVMQGSVKVEASPPPPGSGSTNSQQYLRVARFVGPPPVPLACTECRSRHLKCDAGTPSCSRCVTDRRECIYVKSRRGWKGSRRRSAQNRSGSVSGGEGGFGVMSDGGGNERGSTSRASSQTRQASVVSTNSNATVSPTSSPPLSRTQVSVGPPAPSALENVRNHYRGSTNFASVHDHVPPQPTANLIQLYYAYFHSAHPFILPPAYLIKTAAAKLTQLLPVMRFIGSFYAPSAPHQSFRDAADFTLFQQNAPRNSFTVQAMLLFAIGLHADNMQERSGQVKDIAIDMALELGMNLEGFAEAAGEGDPVIEESWRRTWWELYFLDGIFAGVHQRDCFRLWSVECTVPLPCEETEYLTSRIPPTRSLVDFDDRYFAEDTRPFSSYAYRVEAVRILGQVLACGGSDNPDDPRVDSADTSLVNWMLHLPANKKELVDKDGKVDEMLFQAHMVINAASIYLHRPKSHLAISLVPDETSCTPPTQWTTTSKPVAFHTTKAIRAADAISKLVTLPTPLIKHTPFFTCIITLSSIVHLSACSWLLYGEEGFMAKERIRLSVGALKTLEDIWHIAQCVLMQVKVVSREVFALPRPEGARGGGILTEEGFARLIDEEQGIDLIEGGEMPLQWDGQ</sequence>
<dbReference type="GO" id="GO:0000981">
    <property type="term" value="F:DNA-binding transcription factor activity, RNA polymerase II-specific"/>
    <property type="evidence" value="ECO:0007669"/>
    <property type="project" value="InterPro"/>
</dbReference>
<evidence type="ECO:0000256" key="1">
    <source>
        <dbReference type="ARBA" id="ARBA00022723"/>
    </source>
</evidence>
<accession>A0AAD6NMH0</accession>
<dbReference type="PANTHER" id="PTHR47431">
    <property type="entry name" value="ZN(II)2CYS6 TRANSCRIPTION FACTOR (EUROFUNG)-RELATED"/>
    <property type="match status" value="1"/>
</dbReference>
<feature type="domain" description="Zn(2)-C6 fungal-type" evidence="4">
    <location>
        <begin position="234"/>
        <end position="264"/>
    </location>
</feature>
<dbReference type="Pfam" id="PF00172">
    <property type="entry name" value="Zn_clus"/>
    <property type="match status" value="1"/>
</dbReference>
<evidence type="ECO:0000256" key="2">
    <source>
        <dbReference type="ARBA" id="ARBA00023242"/>
    </source>
</evidence>
<dbReference type="Pfam" id="PF04082">
    <property type="entry name" value="Fungal_trans"/>
    <property type="match status" value="1"/>
</dbReference>
<dbReference type="Gene3D" id="4.10.240.10">
    <property type="entry name" value="Zn(2)-C6 fungal-type DNA-binding domain"/>
    <property type="match status" value="1"/>
</dbReference>
<dbReference type="GO" id="GO:0006351">
    <property type="term" value="P:DNA-templated transcription"/>
    <property type="evidence" value="ECO:0007669"/>
    <property type="project" value="InterPro"/>
</dbReference>
<feature type="compositionally biased region" description="Basic residues" evidence="3">
    <location>
        <begin position="269"/>
        <end position="279"/>
    </location>
</feature>
<dbReference type="GO" id="GO:0008270">
    <property type="term" value="F:zinc ion binding"/>
    <property type="evidence" value="ECO:0007669"/>
    <property type="project" value="InterPro"/>
</dbReference>
<dbReference type="InterPro" id="IPR001138">
    <property type="entry name" value="Zn2Cys6_DnaBD"/>
</dbReference>
<gene>
    <name evidence="5" type="ORF">Dda_3058</name>
</gene>
<feature type="region of interest" description="Disordered" evidence="3">
    <location>
        <begin position="269"/>
        <end position="353"/>
    </location>
</feature>
<keyword evidence="1" id="KW-0479">Metal-binding</keyword>
<feature type="compositionally biased region" description="Gly residues" evidence="3">
    <location>
        <begin position="286"/>
        <end position="303"/>
    </location>
</feature>
<organism evidence="5 6">
    <name type="scientific">Drechslerella dactyloides</name>
    <name type="common">Nematode-trapping fungus</name>
    <name type="synonym">Arthrobotrys dactyloides</name>
    <dbReference type="NCBI Taxonomy" id="74499"/>
    <lineage>
        <taxon>Eukaryota</taxon>
        <taxon>Fungi</taxon>
        <taxon>Dikarya</taxon>
        <taxon>Ascomycota</taxon>
        <taxon>Pezizomycotina</taxon>
        <taxon>Orbiliomycetes</taxon>
        <taxon>Orbiliales</taxon>
        <taxon>Orbiliaceae</taxon>
        <taxon>Drechslerella</taxon>
    </lineage>
</organism>
<dbReference type="PANTHER" id="PTHR47431:SF1">
    <property type="entry name" value="ZN(II)2CYS6 TRANSCRIPTION FACTOR (EUROFUNG)"/>
    <property type="match status" value="1"/>
</dbReference>
<dbReference type="InterPro" id="IPR036864">
    <property type="entry name" value="Zn2-C6_fun-type_DNA-bd_sf"/>
</dbReference>
<dbReference type="InterPro" id="IPR007219">
    <property type="entry name" value="XnlR_reg_dom"/>
</dbReference>
<dbReference type="PROSITE" id="PS50048">
    <property type="entry name" value="ZN2_CY6_FUNGAL_2"/>
    <property type="match status" value="1"/>
</dbReference>
<evidence type="ECO:0000313" key="6">
    <source>
        <dbReference type="Proteomes" id="UP001221413"/>
    </source>
</evidence>
<keyword evidence="2" id="KW-0539">Nucleus</keyword>
<name>A0AAD6NMH0_DREDA</name>
<feature type="compositionally biased region" description="Polar residues" evidence="3">
    <location>
        <begin position="304"/>
        <end position="316"/>
    </location>
</feature>